<name>A0A0P9XM02_PSEA0</name>
<dbReference type="Proteomes" id="UP000050469">
    <property type="component" value="Unassembled WGS sequence"/>
</dbReference>
<dbReference type="EMBL" id="LJQO01000397">
    <property type="protein sequence ID" value="KPX65733.1"/>
    <property type="molecule type" value="Genomic_DNA"/>
</dbReference>
<evidence type="ECO:0000313" key="2">
    <source>
        <dbReference type="Proteomes" id="UP000050469"/>
    </source>
</evidence>
<comment type="caution">
    <text evidence="1">The sequence shown here is derived from an EMBL/GenBank/DDBJ whole genome shotgun (WGS) entry which is preliminary data.</text>
</comment>
<organism evidence="1 2">
    <name type="scientific">Pseudomonas amygdali pv. photiniae</name>
    <dbReference type="NCBI Taxonomy" id="251724"/>
    <lineage>
        <taxon>Bacteria</taxon>
        <taxon>Pseudomonadati</taxon>
        <taxon>Pseudomonadota</taxon>
        <taxon>Gammaproteobacteria</taxon>
        <taxon>Pseudomonadales</taxon>
        <taxon>Pseudomonadaceae</taxon>
        <taxon>Pseudomonas</taxon>
        <taxon>Pseudomonas amygdali</taxon>
    </lineage>
</organism>
<sequence length="81" mass="9325">MMRVAPNDPEKANGFLLSQFLKQVLRQADRPFTSSTIQLSQNLKGKSWYSNNCRIRRSGAWPCFVLRMVRGYRPSEFAPAC</sequence>
<protein>
    <submittedName>
        <fullName evidence="1">Uncharacterized protein</fullName>
    </submittedName>
</protein>
<proteinExistence type="predicted"/>
<evidence type="ECO:0000313" key="1">
    <source>
        <dbReference type="EMBL" id="KPX65733.1"/>
    </source>
</evidence>
<reference evidence="1 2" key="1">
    <citation type="submission" date="2015-09" db="EMBL/GenBank/DDBJ databases">
        <title>Genome announcement of multiple Pseudomonas syringae strains.</title>
        <authorList>
            <person name="Thakur S."/>
            <person name="Wang P.W."/>
            <person name="Gong Y."/>
            <person name="Weir B.S."/>
            <person name="Guttman D.S."/>
        </authorList>
    </citation>
    <scope>NUCLEOTIDE SEQUENCE [LARGE SCALE GENOMIC DNA]</scope>
    <source>
        <strain evidence="1 2">ICMP7840</strain>
    </source>
</reference>
<dbReference type="AlphaFoldDB" id="A0A0P9XM02"/>
<gene>
    <name evidence="1" type="ORF">ALO53_200145</name>
</gene>
<accession>A0A0P9XM02</accession>